<dbReference type="PANTHER" id="PTHR11985:SF35">
    <property type="entry name" value="ANAEROBIC GLYCEROL-3-PHOSPHATE DEHYDROGENASE SUBUNIT A"/>
    <property type="match status" value="1"/>
</dbReference>
<dbReference type="PROSITE" id="PS00978">
    <property type="entry name" value="FAD_G3PDH_2"/>
    <property type="match status" value="1"/>
</dbReference>
<dbReference type="Gene3D" id="3.50.50.60">
    <property type="entry name" value="FAD/NAD(P)-binding domain"/>
    <property type="match status" value="1"/>
</dbReference>
<dbReference type="Gene3D" id="3.30.9.10">
    <property type="entry name" value="D-Amino Acid Oxidase, subunit A, domain 2"/>
    <property type="match status" value="1"/>
</dbReference>
<sequence length="497" mass="53734">MLSRAMHLGLLKKATEQNTEFDVIVIGGGATGLGTALDAATRGLKVLLLEANDFAKGTSSRATKLAHGGVRYLAQGNISLVREALHERGRMLANAPGLVKPLAFVIPARNWFGKLFYWLGLKVYDLLAGRLGVGPTTLMSRNAVLNAIPTLKADGLAGGVRYFDAQFDDARLAIALMKTIHRQGGLAVNYVRVTGFEKKEGRICGVSAQDTLGGDIFHLKAKAVVNATGVWVDEVRNMDDPSHAKILSPSQGVHVVVDSHFYPSKDALLVPKTADGRVLFVVPWLGKTLIGTTDTARQDAPLEPKPLKGEIDFVLNTAGQYLKKAPTRADVRSVFVGLRPLVKQGHASSTKSISREHTILTDPSGLVTITGGKWTTYRSMAEEVMNVVVKQHSLRAGPSKTAALKLDESAATGVANALDARLGLTRSDMEFAVSDEMAVTIEDILARRSRALFLDAEAALACVDEAADVLRMMLGVSDVELQRQRDFFEELVRQYRV</sequence>
<comment type="similarity">
    <text evidence="2">Belongs to the FAD-dependent glycerol-3-phosphate dehydrogenase family.</text>
</comment>
<keyword evidence="5" id="KW-0274">FAD</keyword>
<comment type="cofactor">
    <cofactor evidence="1">
        <name>FAD</name>
        <dbReference type="ChEBI" id="CHEBI:57692"/>
    </cofactor>
</comment>
<evidence type="ECO:0000256" key="3">
    <source>
        <dbReference type="ARBA" id="ARBA00022630"/>
    </source>
</evidence>
<dbReference type="PRINTS" id="PR01001">
    <property type="entry name" value="FADG3PDH"/>
</dbReference>
<evidence type="ECO:0000256" key="1">
    <source>
        <dbReference type="ARBA" id="ARBA00001974"/>
    </source>
</evidence>
<evidence type="ECO:0000256" key="6">
    <source>
        <dbReference type="ARBA" id="ARBA00023002"/>
    </source>
</evidence>
<keyword evidence="6" id="KW-0560">Oxidoreductase</keyword>
<reference evidence="10" key="1">
    <citation type="journal article" date="2019" name="Int. J. Syst. Evol. Microbiol.">
        <title>The Global Catalogue of Microorganisms (GCM) 10K type strain sequencing project: providing services to taxonomists for standard genome sequencing and annotation.</title>
        <authorList>
            <consortium name="The Broad Institute Genomics Platform"/>
            <consortium name="The Broad Institute Genome Sequencing Center for Infectious Disease"/>
            <person name="Wu L."/>
            <person name="Ma J."/>
        </authorList>
    </citation>
    <scope>NUCLEOTIDE SEQUENCE [LARGE SCALE GENOMIC DNA]</scope>
    <source>
        <strain evidence="10">NBRC 105857</strain>
    </source>
</reference>
<dbReference type="RefSeq" id="WP_284281172.1">
    <property type="nucleotide sequence ID" value="NZ_BSOJ01000015.1"/>
</dbReference>
<dbReference type="InterPro" id="IPR036188">
    <property type="entry name" value="FAD/NAD-bd_sf"/>
</dbReference>
<accession>A0ABQ5YQZ7</accession>
<dbReference type="InterPro" id="IPR031656">
    <property type="entry name" value="DAO_C"/>
</dbReference>
<keyword evidence="4" id="KW-0319">Glycerol metabolism</keyword>
<comment type="caution">
    <text evidence="9">The sequence shown here is derived from an EMBL/GenBank/DDBJ whole genome shotgun (WGS) entry which is preliminary data.</text>
</comment>
<dbReference type="SUPFAM" id="SSF51905">
    <property type="entry name" value="FAD/NAD(P)-binding domain"/>
    <property type="match status" value="1"/>
</dbReference>
<organism evidence="9 10">
    <name type="scientific">Limnobacter litoralis</name>
    <dbReference type="NCBI Taxonomy" id="481366"/>
    <lineage>
        <taxon>Bacteria</taxon>
        <taxon>Pseudomonadati</taxon>
        <taxon>Pseudomonadota</taxon>
        <taxon>Betaproteobacteria</taxon>
        <taxon>Burkholderiales</taxon>
        <taxon>Burkholderiaceae</taxon>
        <taxon>Limnobacter</taxon>
    </lineage>
</organism>
<evidence type="ECO:0000256" key="4">
    <source>
        <dbReference type="ARBA" id="ARBA00022798"/>
    </source>
</evidence>
<evidence type="ECO:0000256" key="2">
    <source>
        <dbReference type="ARBA" id="ARBA00007330"/>
    </source>
</evidence>
<evidence type="ECO:0000313" key="10">
    <source>
        <dbReference type="Proteomes" id="UP001156664"/>
    </source>
</evidence>
<dbReference type="Proteomes" id="UP001156664">
    <property type="component" value="Unassembled WGS sequence"/>
</dbReference>
<evidence type="ECO:0000256" key="5">
    <source>
        <dbReference type="ARBA" id="ARBA00022827"/>
    </source>
</evidence>
<dbReference type="PANTHER" id="PTHR11985">
    <property type="entry name" value="GLYCEROL-3-PHOSPHATE DEHYDROGENASE"/>
    <property type="match status" value="1"/>
</dbReference>
<keyword evidence="10" id="KW-1185">Reference proteome</keyword>
<dbReference type="Gene3D" id="1.10.8.870">
    <property type="entry name" value="Alpha-glycerophosphate oxidase, cap domain"/>
    <property type="match status" value="1"/>
</dbReference>
<evidence type="ECO:0000259" key="7">
    <source>
        <dbReference type="Pfam" id="PF01266"/>
    </source>
</evidence>
<dbReference type="InterPro" id="IPR006076">
    <property type="entry name" value="FAD-dep_OxRdtase"/>
</dbReference>
<dbReference type="EMBL" id="BSOJ01000015">
    <property type="protein sequence ID" value="GLR26549.1"/>
    <property type="molecule type" value="Genomic_DNA"/>
</dbReference>
<dbReference type="InterPro" id="IPR038299">
    <property type="entry name" value="DAO_C_sf"/>
</dbReference>
<proteinExistence type="inferred from homology"/>
<evidence type="ECO:0000259" key="8">
    <source>
        <dbReference type="Pfam" id="PF16901"/>
    </source>
</evidence>
<dbReference type="Pfam" id="PF01266">
    <property type="entry name" value="DAO"/>
    <property type="match status" value="1"/>
</dbReference>
<name>A0ABQ5YQZ7_9BURK</name>
<evidence type="ECO:0000313" key="9">
    <source>
        <dbReference type="EMBL" id="GLR26549.1"/>
    </source>
</evidence>
<keyword evidence="3" id="KW-0285">Flavoprotein</keyword>
<dbReference type="Pfam" id="PF16901">
    <property type="entry name" value="DAO_C"/>
    <property type="match status" value="1"/>
</dbReference>
<gene>
    <name evidence="9" type="ORF">GCM10007875_16390</name>
</gene>
<protein>
    <submittedName>
        <fullName evidence="9">Glycerol-3-phosphate dehydrogenase</fullName>
    </submittedName>
</protein>
<dbReference type="InterPro" id="IPR000447">
    <property type="entry name" value="G3P_DH_FAD-dep"/>
</dbReference>
<feature type="domain" description="FAD dependent oxidoreductase" evidence="7">
    <location>
        <begin position="22"/>
        <end position="377"/>
    </location>
</feature>
<feature type="domain" description="Alpha-glycerophosphate oxidase C-terminal" evidence="8">
    <location>
        <begin position="406"/>
        <end position="478"/>
    </location>
</feature>